<comment type="subcellular location">
    <subcellularLocation>
        <location evidence="1">Cell membrane</location>
        <topology evidence="1">Multi-pass membrane protein</topology>
    </subcellularLocation>
</comment>
<dbReference type="AlphaFoldDB" id="A0A1H7MEW4"/>
<keyword evidence="9" id="KW-1185">Reference proteome</keyword>
<evidence type="ECO:0000256" key="3">
    <source>
        <dbReference type="ARBA" id="ARBA00022692"/>
    </source>
</evidence>
<accession>A0A1H7MEW4</accession>
<dbReference type="GO" id="GO:0005886">
    <property type="term" value="C:plasma membrane"/>
    <property type="evidence" value="ECO:0007669"/>
    <property type="project" value="UniProtKB-SubCell"/>
</dbReference>
<keyword evidence="5 6" id="KW-0472">Membrane</keyword>
<feature type="transmembrane region" description="Helical" evidence="6">
    <location>
        <begin position="305"/>
        <end position="324"/>
    </location>
</feature>
<dbReference type="GO" id="GO:0022857">
    <property type="term" value="F:transmembrane transporter activity"/>
    <property type="evidence" value="ECO:0007669"/>
    <property type="project" value="InterPro"/>
</dbReference>
<reference evidence="9" key="1">
    <citation type="submission" date="2016-10" db="EMBL/GenBank/DDBJ databases">
        <authorList>
            <person name="Varghese N."/>
            <person name="Submissions S."/>
        </authorList>
    </citation>
    <scope>NUCLEOTIDE SEQUENCE [LARGE SCALE GENOMIC DNA]</scope>
    <source>
        <strain evidence="9">DSM 19183</strain>
    </source>
</reference>
<feature type="transmembrane region" description="Helical" evidence="6">
    <location>
        <begin position="54"/>
        <end position="79"/>
    </location>
</feature>
<evidence type="ECO:0000256" key="1">
    <source>
        <dbReference type="ARBA" id="ARBA00004651"/>
    </source>
</evidence>
<organism evidence="8 9">
    <name type="scientific">Alkalibacterium pelagium</name>
    <dbReference type="NCBI Taxonomy" id="426702"/>
    <lineage>
        <taxon>Bacteria</taxon>
        <taxon>Bacillati</taxon>
        <taxon>Bacillota</taxon>
        <taxon>Bacilli</taxon>
        <taxon>Lactobacillales</taxon>
        <taxon>Carnobacteriaceae</taxon>
        <taxon>Alkalibacterium</taxon>
    </lineage>
</organism>
<feature type="transmembrane region" description="Helical" evidence="6">
    <location>
        <begin position="423"/>
        <end position="442"/>
    </location>
</feature>
<dbReference type="STRING" id="426702.SAMN04488099_11186"/>
<feature type="transmembrane region" description="Helical" evidence="6">
    <location>
        <begin position="12"/>
        <end position="33"/>
    </location>
</feature>
<dbReference type="Pfam" id="PF07690">
    <property type="entry name" value="MFS_1"/>
    <property type="match status" value="1"/>
</dbReference>
<dbReference type="Proteomes" id="UP000199081">
    <property type="component" value="Unassembled WGS sequence"/>
</dbReference>
<keyword evidence="2" id="KW-0813">Transport</keyword>
<feature type="transmembrane region" description="Helical" evidence="6">
    <location>
        <begin position="264"/>
        <end position="285"/>
    </location>
</feature>
<dbReference type="SUPFAM" id="SSF103473">
    <property type="entry name" value="MFS general substrate transporter"/>
    <property type="match status" value="1"/>
</dbReference>
<evidence type="ECO:0000256" key="4">
    <source>
        <dbReference type="ARBA" id="ARBA00022989"/>
    </source>
</evidence>
<dbReference type="PROSITE" id="PS50850">
    <property type="entry name" value="MFS"/>
    <property type="match status" value="1"/>
</dbReference>
<feature type="transmembrane region" description="Helical" evidence="6">
    <location>
        <begin position="212"/>
        <end position="232"/>
    </location>
</feature>
<evidence type="ECO:0000259" key="7">
    <source>
        <dbReference type="PROSITE" id="PS50850"/>
    </source>
</evidence>
<dbReference type="Gene3D" id="1.20.1250.20">
    <property type="entry name" value="MFS general substrate transporter like domains"/>
    <property type="match status" value="1"/>
</dbReference>
<dbReference type="EMBL" id="FNZU01000011">
    <property type="protein sequence ID" value="SEL09846.1"/>
    <property type="molecule type" value="Genomic_DNA"/>
</dbReference>
<feature type="transmembrane region" description="Helical" evidence="6">
    <location>
        <begin position="91"/>
        <end position="111"/>
    </location>
</feature>
<protein>
    <submittedName>
        <fullName evidence="8">Nitrate/nitrite transporter NarK</fullName>
    </submittedName>
</protein>
<evidence type="ECO:0000313" key="8">
    <source>
        <dbReference type="EMBL" id="SEL09846.1"/>
    </source>
</evidence>
<name>A0A1H7MEW4_9LACT</name>
<gene>
    <name evidence="8" type="ORF">SAMN04488099_11186</name>
</gene>
<dbReference type="InterPro" id="IPR036259">
    <property type="entry name" value="MFS_trans_sf"/>
</dbReference>
<dbReference type="InterPro" id="IPR020846">
    <property type="entry name" value="MFS_dom"/>
</dbReference>
<feature type="transmembrane region" description="Helical" evidence="6">
    <location>
        <begin position="123"/>
        <end position="140"/>
    </location>
</feature>
<dbReference type="PANTHER" id="PTHR11360">
    <property type="entry name" value="MONOCARBOXYLATE TRANSPORTER"/>
    <property type="match status" value="1"/>
</dbReference>
<dbReference type="InterPro" id="IPR050327">
    <property type="entry name" value="Proton-linked_MCT"/>
</dbReference>
<keyword evidence="3 6" id="KW-0812">Transmembrane</keyword>
<feature type="transmembrane region" description="Helical" evidence="6">
    <location>
        <begin position="394"/>
        <end position="417"/>
    </location>
</feature>
<evidence type="ECO:0000256" key="5">
    <source>
        <dbReference type="ARBA" id="ARBA00023136"/>
    </source>
</evidence>
<evidence type="ECO:0000256" key="2">
    <source>
        <dbReference type="ARBA" id="ARBA00022448"/>
    </source>
</evidence>
<feature type="transmembrane region" description="Helical" evidence="6">
    <location>
        <begin position="336"/>
        <end position="355"/>
    </location>
</feature>
<dbReference type="PANTHER" id="PTHR11360:SF284">
    <property type="entry name" value="EG:103B4.3 PROTEIN-RELATED"/>
    <property type="match status" value="1"/>
</dbReference>
<feature type="transmembrane region" description="Helical" evidence="6">
    <location>
        <begin position="361"/>
        <end position="382"/>
    </location>
</feature>
<proteinExistence type="predicted"/>
<feature type="domain" description="Major facilitator superfamily (MFS) profile" evidence="7">
    <location>
        <begin position="57"/>
        <end position="447"/>
    </location>
</feature>
<feature type="transmembrane region" description="Helical" evidence="6">
    <location>
        <begin position="180"/>
        <end position="200"/>
    </location>
</feature>
<feature type="transmembrane region" description="Helical" evidence="6">
    <location>
        <begin position="146"/>
        <end position="168"/>
    </location>
</feature>
<keyword evidence="4 6" id="KW-1133">Transmembrane helix</keyword>
<evidence type="ECO:0000256" key="6">
    <source>
        <dbReference type="SAM" id="Phobius"/>
    </source>
</evidence>
<dbReference type="InterPro" id="IPR011701">
    <property type="entry name" value="MFS"/>
</dbReference>
<sequence>MYQYTNGIATLIFISAIAPVPLLYLLKISILILKTDLKRGTIHMTKASESLKHWLVLAVSCGLSSSAIGINLNVIGVFYTPVSESLNIYRGTFAMHATLSSLALAFISLYFAPLLNRFGWKPLLTGAVTLASVSTILMAFTRTMWVFYVLGVLRGIGAGLYAMVPLSLIVNNWFEKKKGLAMSLSFGFSGIAGAIFSPVFTSLIQTIGWENSFIVMGLLMFVLALPAILYRYSLNPKDDGYLPYGYDPEEEEQRKVIKKANWSTFSFTQSSFLLVLLIGLLHTSITGVSQHLPGFAETNFLSSQVGGVMLSAVMVGNITFKLIIGAVSDVLGIVRSTILMIAINIVGILILLLFTHPAAQIFGSFVFGSVFSVPAVALPLLTTEFFGRELYVRIYPILSFVSGIGGALSMAVVGYVFDFTGSYAPAFYTALLFHGLNIAFLLTARQLTLKESPAS</sequence>
<evidence type="ECO:0000313" key="9">
    <source>
        <dbReference type="Proteomes" id="UP000199081"/>
    </source>
</evidence>